<dbReference type="Proteomes" id="UP000672602">
    <property type="component" value="Unassembled WGS sequence"/>
</dbReference>
<keyword evidence="4" id="KW-1003">Cell membrane</keyword>
<evidence type="ECO:0000256" key="8">
    <source>
        <dbReference type="RuleBase" id="RU363032"/>
    </source>
</evidence>
<gene>
    <name evidence="10" type="ORF">KAJ83_07355</name>
</gene>
<evidence type="ECO:0000256" key="5">
    <source>
        <dbReference type="ARBA" id="ARBA00022692"/>
    </source>
</evidence>
<keyword evidence="11" id="KW-1185">Reference proteome</keyword>
<evidence type="ECO:0000259" key="9">
    <source>
        <dbReference type="PROSITE" id="PS50928"/>
    </source>
</evidence>
<feature type="transmembrane region" description="Helical" evidence="8">
    <location>
        <begin position="200"/>
        <end position="220"/>
    </location>
</feature>
<dbReference type="GO" id="GO:0005886">
    <property type="term" value="C:plasma membrane"/>
    <property type="evidence" value="ECO:0007669"/>
    <property type="project" value="UniProtKB-SubCell"/>
</dbReference>
<dbReference type="InterPro" id="IPR000515">
    <property type="entry name" value="MetI-like"/>
</dbReference>
<feature type="transmembrane region" description="Helical" evidence="8">
    <location>
        <begin position="31"/>
        <end position="51"/>
    </location>
</feature>
<feature type="transmembrane region" description="Helical" evidence="8">
    <location>
        <begin position="381"/>
        <end position="404"/>
    </location>
</feature>
<feature type="domain" description="ABC transmembrane type-1" evidence="9">
    <location>
        <begin position="196"/>
        <end position="404"/>
    </location>
</feature>
<keyword evidence="6 8" id="KW-1133">Transmembrane helix</keyword>
<evidence type="ECO:0000256" key="2">
    <source>
        <dbReference type="ARBA" id="ARBA00007069"/>
    </source>
</evidence>
<organism evidence="10 11">
    <name type="scientific">Marivibrio halodurans</name>
    <dbReference type="NCBI Taxonomy" id="2039722"/>
    <lineage>
        <taxon>Bacteria</taxon>
        <taxon>Pseudomonadati</taxon>
        <taxon>Pseudomonadota</taxon>
        <taxon>Alphaproteobacteria</taxon>
        <taxon>Rhodospirillales</taxon>
        <taxon>Rhodospirillaceae</taxon>
        <taxon>Marivibrio</taxon>
    </lineage>
</organism>
<dbReference type="GO" id="GO:0055085">
    <property type="term" value="P:transmembrane transport"/>
    <property type="evidence" value="ECO:0007669"/>
    <property type="project" value="InterPro"/>
</dbReference>
<evidence type="ECO:0000256" key="3">
    <source>
        <dbReference type="ARBA" id="ARBA00022448"/>
    </source>
</evidence>
<dbReference type="PANTHER" id="PTHR42929:SF5">
    <property type="entry name" value="ABC TRANSPORTER PERMEASE PROTEIN"/>
    <property type="match status" value="1"/>
</dbReference>
<accession>A0A8J7RYB5</accession>
<comment type="caution">
    <text evidence="10">The sequence shown here is derived from an EMBL/GenBank/DDBJ whole genome shotgun (WGS) entry which is preliminary data.</text>
</comment>
<dbReference type="PROSITE" id="PS50928">
    <property type="entry name" value="ABC_TM1"/>
    <property type="match status" value="1"/>
</dbReference>
<keyword evidence="3 8" id="KW-0813">Transport</keyword>
<keyword evidence="5 8" id="KW-0812">Transmembrane</keyword>
<evidence type="ECO:0000313" key="11">
    <source>
        <dbReference type="Proteomes" id="UP000672602"/>
    </source>
</evidence>
<evidence type="ECO:0000256" key="4">
    <source>
        <dbReference type="ARBA" id="ARBA00022475"/>
    </source>
</evidence>
<dbReference type="Pfam" id="PF00528">
    <property type="entry name" value="BPD_transp_1"/>
    <property type="match status" value="1"/>
</dbReference>
<dbReference type="InterPro" id="IPR035906">
    <property type="entry name" value="MetI-like_sf"/>
</dbReference>
<evidence type="ECO:0000313" key="10">
    <source>
        <dbReference type="EMBL" id="MBP5856820.1"/>
    </source>
</evidence>
<dbReference type="RefSeq" id="WP_210681409.1">
    <property type="nucleotide sequence ID" value="NZ_JAGMWN010000003.1"/>
</dbReference>
<feature type="transmembrane region" description="Helical" evidence="8">
    <location>
        <begin position="340"/>
        <end position="361"/>
    </location>
</feature>
<feature type="transmembrane region" description="Helical" evidence="8">
    <location>
        <begin position="232"/>
        <end position="254"/>
    </location>
</feature>
<keyword evidence="7 8" id="KW-0472">Membrane</keyword>
<dbReference type="Gene3D" id="1.10.3720.10">
    <property type="entry name" value="MetI-like"/>
    <property type="match status" value="1"/>
</dbReference>
<evidence type="ECO:0000256" key="6">
    <source>
        <dbReference type="ARBA" id="ARBA00022989"/>
    </source>
</evidence>
<evidence type="ECO:0000256" key="1">
    <source>
        <dbReference type="ARBA" id="ARBA00004651"/>
    </source>
</evidence>
<evidence type="ECO:0000256" key="7">
    <source>
        <dbReference type="ARBA" id="ARBA00023136"/>
    </source>
</evidence>
<sequence>MATTNEVLKTVDGEPLKVSLARAQRRSRMRAVGLVAPLLLFLLITFLFPIGEMLFRSVQNPEINENLPRTVAALEEWDDQGLPPEEVYAAAAADLAEGAKNRTIGRVGTRLNYEISGGRSLITRSARRAAGWEPPYKEAMIDADEDWGDPAVWLTIKRESDPYTLSYYLDALDMKYTPEGDIVEKADYYQIHVDLFWKTIWMSILITFLTLLLGYPVAYLMATLPLRYSNLLMILVLLPFWTSLLVRTTTWIAILQSQGVLNDLLVWVGVIGDDGRLQMIYNEIGTVVAMTHILLPFMILPLYSVMKTIPPSYMRAARSLGAPPTKAYIRVYVPQTVPGIGAGGILVFILSIGYYITPALVGGESGRFITNFIAYHMQSSLNWGLAAALGSILLALVLILYWLYNKLIGIDSLKFS</sequence>
<dbReference type="SUPFAM" id="SSF161098">
    <property type="entry name" value="MetI-like"/>
    <property type="match status" value="1"/>
</dbReference>
<feature type="transmembrane region" description="Helical" evidence="8">
    <location>
        <begin position="284"/>
        <end position="305"/>
    </location>
</feature>
<dbReference type="AlphaFoldDB" id="A0A8J7RYB5"/>
<dbReference type="EMBL" id="JAGMWN010000003">
    <property type="protein sequence ID" value="MBP5856820.1"/>
    <property type="molecule type" value="Genomic_DNA"/>
</dbReference>
<dbReference type="PANTHER" id="PTHR42929">
    <property type="entry name" value="INNER MEMBRANE ABC TRANSPORTER PERMEASE PROTEIN YDCU-RELATED-RELATED"/>
    <property type="match status" value="1"/>
</dbReference>
<comment type="subcellular location">
    <subcellularLocation>
        <location evidence="1 8">Cell membrane</location>
        <topology evidence="1 8">Multi-pass membrane protein</topology>
    </subcellularLocation>
</comment>
<comment type="similarity">
    <text evidence="2">Belongs to the binding-protein-dependent transport system permease family. CysTW subfamily.</text>
</comment>
<dbReference type="CDD" id="cd06261">
    <property type="entry name" value="TM_PBP2"/>
    <property type="match status" value="1"/>
</dbReference>
<reference evidence="10" key="1">
    <citation type="submission" date="2021-04" db="EMBL/GenBank/DDBJ databases">
        <authorList>
            <person name="Zhang D.-C."/>
        </authorList>
    </citation>
    <scope>NUCLEOTIDE SEQUENCE</scope>
    <source>
        <strain evidence="10">CGMCC 1.15697</strain>
    </source>
</reference>
<proteinExistence type="inferred from homology"/>
<protein>
    <submittedName>
        <fullName evidence="10">ABC transporter permease</fullName>
    </submittedName>
</protein>
<name>A0A8J7RYB5_9PROT</name>